<name>A0A481YYJ1_9VIRU</name>
<evidence type="ECO:0000313" key="1">
    <source>
        <dbReference type="EMBL" id="QBK87526.1"/>
    </source>
</evidence>
<sequence>MFFQEEEIVDSKRNVWVTSCLPENEWIYEEGNETFAVEGITLGDVIYKYLHNEKWVGGH</sequence>
<dbReference type="EMBL" id="MK500356">
    <property type="protein sequence ID" value="QBK87526.1"/>
    <property type="molecule type" value="Genomic_DNA"/>
</dbReference>
<organism evidence="1">
    <name type="scientific">Marseillevirus LCMAC201</name>
    <dbReference type="NCBI Taxonomy" id="2506605"/>
    <lineage>
        <taxon>Viruses</taxon>
        <taxon>Varidnaviria</taxon>
        <taxon>Bamfordvirae</taxon>
        <taxon>Nucleocytoviricota</taxon>
        <taxon>Megaviricetes</taxon>
        <taxon>Pimascovirales</taxon>
        <taxon>Pimascovirales incertae sedis</taxon>
        <taxon>Marseilleviridae</taxon>
    </lineage>
</organism>
<accession>A0A481YYJ1</accession>
<protein>
    <submittedName>
        <fullName evidence="1">Uncharacterized protein</fullName>
    </submittedName>
</protein>
<proteinExistence type="predicted"/>
<gene>
    <name evidence="1" type="ORF">LCMAC201_04370</name>
</gene>
<reference evidence="1" key="1">
    <citation type="journal article" date="2019" name="MBio">
        <title>Virus Genomes from Deep Sea Sediments Expand the Ocean Megavirome and Support Independent Origins of Viral Gigantism.</title>
        <authorList>
            <person name="Backstrom D."/>
            <person name="Yutin N."/>
            <person name="Jorgensen S.L."/>
            <person name="Dharamshi J."/>
            <person name="Homa F."/>
            <person name="Zaremba-Niedwiedzka K."/>
            <person name="Spang A."/>
            <person name="Wolf Y.I."/>
            <person name="Koonin E.V."/>
            <person name="Ettema T.J."/>
        </authorList>
    </citation>
    <scope>NUCLEOTIDE SEQUENCE</scope>
</reference>